<organism evidence="1 2">
    <name type="scientific">Balaenoptera physalus</name>
    <name type="common">Fin whale</name>
    <name type="synonym">Balaena physalus</name>
    <dbReference type="NCBI Taxonomy" id="9770"/>
    <lineage>
        <taxon>Eukaryota</taxon>
        <taxon>Metazoa</taxon>
        <taxon>Chordata</taxon>
        <taxon>Craniata</taxon>
        <taxon>Vertebrata</taxon>
        <taxon>Euteleostomi</taxon>
        <taxon>Mammalia</taxon>
        <taxon>Eutheria</taxon>
        <taxon>Laurasiatheria</taxon>
        <taxon>Artiodactyla</taxon>
        <taxon>Whippomorpha</taxon>
        <taxon>Cetacea</taxon>
        <taxon>Mysticeti</taxon>
        <taxon>Balaenopteridae</taxon>
        <taxon>Balaenoptera</taxon>
    </lineage>
</organism>
<evidence type="ECO:0000313" key="2">
    <source>
        <dbReference type="Proteomes" id="UP000437017"/>
    </source>
</evidence>
<dbReference type="Proteomes" id="UP000437017">
    <property type="component" value="Unassembled WGS sequence"/>
</dbReference>
<comment type="caution">
    <text evidence="1">The sequence shown here is derived from an EMBL/GenBank/DDBJ whole genome shotgun (WGS) entry which is preliminary data.</text>
</comment>
<gene>
    <name evidence="1" type="ORF">E2I00_010730</name>
</gene>
<feature type="non-terminal residue" evidence="1">
    <location>
        <position position="1"/>
    </location>
</feature>
<accession>A0A643BYD4</accession>
<proteinExistence type="predicted"/>
<dbReference type="OrthoDB" id="1034557at2759"/>
<feature type="non-terminal residue" evidence="1">
    <location>
        <position position="245"/>
    </location>
</feature>
<keyword evidence="2" id="KW-1185">Reference proteome</keyword>
<sequence length="245" mass="27090">SVRRQAWKRWCTQILSALSPIRAEREEPRNLHFFPPEYGGESGRSPLTPGIRLTCPDLLSPFRGCRWHCRGHLLFWDVCTGGTNPVVSGPLPANSSHPTCTVPSPCLTLPCPQMAVLEIQANGDTRVTEEAIARARHSLSDPNMRVSSWPCPNRLALSVPRRAGAVIWAGLEVQQEFILSCLARDPARRPSAHSLLFHRVLFEVHSLKLLAAHCFIQHQCEGQAGLGKWDLPTDELRCCSAPGVA</sequence>
<dbReference type="AlphaFoldDB" id="A0A643BYD4"/>
<evidence type="ECO:0000313" key="1">
    <source>
        <dbReference type="EMBL" id="KAB0393016.1"/>
    </source>
</evidence>
<name>A0A643BYD4_BALPH</name>
<dbReference type="EMBL" id="SGJD01003389">
    <property type="protein sequence ID" value="KAB0393016.1"/>
    <property type="molecule type" value="Genomic_DNA"/>
</dbReference>
<protein>
    <recommendedName>
        <fullName evidence="3">Protein kinase domain-containing protein</fullName>
    </recommendedName>
</protein>
<dbReference type="SUPFAM" id="SSF56112">
    <property type="entry name" value="Protein kinase-like (PK-like)"/>
    <property type="match status" value="1"/>
</dbReference>
<dbReference type="InterPro" id="IPR011009">
    <property type="entry name" value="Kinase-like_dom_sf"/>
</dbReference>
<evidence type="ECO:0008006" key="3">
    <source>
        <dbReference type="Google" id="ProtNLM"/>
    </source>
</evidence>
<reference evidence="1 2" key="1">
    <citation type="journal article" date="2019" name="PLoS ONE">
        <title>Genomic analyses reveal an absence of contemporary introgressive admixture between fin whales and blue whales, despite known hybrids.</title>
        <authorList>
            <person name="Westbury M.V."/>
            <person name="Petersen B."/>
            <person name="Lorenzen E.D."/>
        </authorList>
    </citation>
    <scope>NUCLEOTIDE SEQUENCE [LARGE SCALE GENOMIC DNA]</scope>
    <source>
        <strain evidence="1">FinWhale-01</strain>
    </source>
</reference>